<protein>
    <submittedName>
        <fullName evidence="1">Uncharacterized protein</fullName>
    </submittedName>
</protein>
<reference evidence="1" key="1">
    <citation type="submission" date="2021-02" db="EMBL/GenBank/DDBJ databases">
        <authorList>
            <person name="Nowell W R."/>
        </authorList>
    </citation>
    <scope>NUCLEOTIDE SEQUENCE</scope>
</reference>
<sequence>RMMQQVTFIDGGPTVNSGGHITSMTILPKHIIYCACYSKIFFHINMATDGNAELQQYTRISDIAKEPQEMLMPIRGYEQMPIVTLEETVAPLISILPLVQD</sequence>
<accession>A0A820C1H5</accession>
<comment type="caution">
    <text evidence="1">The sequence shown here is derived from an EMBL/GenBank/DDBJ whole genome shotgun (WGS) entry which is preliminary data.</text>
</comment>
<name>A0A820C1H5_9BILA</name>
<gene>
    <name evidence="1" type="ORF">KXQ929_LOCUS40129</name>
</gene>
<organism evidence="1 2">
    <name type="scientific">Adineta steineri</name>
    <dbReference type="NCBI Taxonomy" id="433720"/>
    <lineage>
        <taxon>Eukaryota</taxon>
        <taxon>Metazoa</taxon>
        <taxon>Spiralia</taxon>
        <taxon>Gnathifera</taxon>
        <taxon>Rotifera</taxon>
        <taxon>Eurotatoria</taxon>
        <taxon>Bdelloidea</taxon>
        <taxon>Adinetida</taxon>
        <taxon>Adinetidae</taxon>
        <taxon>Adineta</taxon>
    </lineage>
</organism>
<dbReference type="Proteomes" id="UP000663868">
    <property type="component" value="Unassembled WGS sequence"/>
</dbReference>
<dbReference type="EMBL" id="CAJOBB010008119">
    <property type="protein sequence ID" value="CAF4201535.1"/>
    <property type="molecule type" value="Genomic_DNA"/>
</dbReference>
<dbReference type="AlphaFoldDB" id="A0A820C1H5"/>
<feature type="non-terminal residue" evidence="1">
    <location>
        <position position="1"/>
    </location>
</feature>
<evidence type="ECO:0000313" key="1">
    <source>
        <dbReference type="EMBL" id="CAF4201535.1"/>
    </source>
</evidence>
<proteinExistence type="predicted"/>
<evidence type="ECO:0000313" key="2">
    <source>
        <dbReference type="Proteomes" id="UP000663868"/>
    </source>
</evidence>